<dbReference type="FunCoup" id="A0A1Y2EN01">
    <property type="interactions" value="133"/>
</dbReference>
<dbReference type="PANTHER" id="PTHR28626">
    <property type="entry name" value="SRR1-LIKE PROTEIN"/>
    <property type="match status" value="1"/>
</dbReference>
<dbReference type="GO" id="GO:0005737">
    <property type="term" value="C:cytoplasm"/>
    <property type="evidence" value="ECO:0007669"/>
    <property type="project" value="TreeGrafter"/>
</dbReference>
<evidence type="ECO:0000256" key="2">
    <source>
        <dbReference type="SAM" id="MobiDB-lite"/>
    </source>
</evidence>
<reference evidence="4 5" key="1">
    <citation type="submission" date="2016-07" db="EMBL/GenBank/DDBJ databases">
        <title>Pervasive Adenine N6-methylation of Active Genes in Fungi.</title>
        <authorList>
            <consortium name="DOE Joint Genome Institute"/>
            <person name="Mondo S.J."/>
            <person name="Dannebaum R.O."/>
            <person name="Kuo R.C."/>
            <person name="Labutti K."/>
            <person name="Haridas S."/>
            <person name="Kuo A."/>
            <person name="Salamov A."/>
            <person name="Ahrendt S.R."/>
            <person name="Lipzen A."/>
            <person name="Sullivan W."/>
            <person name="Andreopoulos W.B."/>
            <person name="Clum A."/>
            <person name="Lindquist E."/>
            <person name="Daum C."/>
            <person name="Ramamoorthy G.K."/>
            <person name="Gryganskyi A."/>
            <person name="Culley D."/>
            <person name="Magnuson J.K."/>
            <person name="James T.Y."/>
            <person name="O'Malley M.A."/>
            <person name="Stajich J.E."/>
            <person name="Spatafora J.W."/>
            <person name="Visel A."/>
            <person name="Grigoriev I.V."/>
        </authorList>
    </citation>
    <scope>NUCLEOTIDE SEQUENCE [LARGE SCALE GENOMIC DNA]</scope>
    <source>
        <strain evidence="4 5">62-1032</strain>
    </source>
</reference>
<feature type="region of interest" description="Disordered" evidence="2">
    <location>
        <begin position="1"/>
        <end position="36"/>
    </location>
</feature>
<dbReference type="AlphaFoldDB" id="A0A1Y2EN01"/>
<dbReference type="GO" id="GO:0005634">
    <property type="term" value="C:nucleus"/>
    <property type="evidence" value="ECO:0007669"/>
    <property type="project" value="TreeGrafter"/>
</dbReference>
<evidence type="ECO:0000256" key="1">
    <source>
        <dbReference type="ARBA" id="ARBA00009856"/>
    </source>
</evidence>
<feature type="region of interest" description="Disordered" evidence="2">
    <location>
        <begin position="239"/>
        <end position="267"/>
    </location>
</feature>
<keyword evidence="5" id="KW-1185">Reference proteome</keyword>
<protein>
    <recommendedName>
        <fullName evidence="3">SRR1-like domain-containing protein</fullName>
    </recommendedName>
</protein>
<gene>
    <name evidence="4" type="ORF">BCR35DRAFT_307768</name>
</gene>
<dbReference type="PANTHER" id="PTHR28626:SF3">
    <property type="entry name" value="SRR1-LIKE PROTEIN"/>
    <property type="match status" value="1"/>
</dbReference>
<evidence type="ECO:0000313" key="4">
    <source>
        <dbReference type="EMBL" id="ORY72215.1"/>
    </source>
</evidence>
<proteinExistence type="inferred from homology"/>
<comment type="caution">
    <text evidence="4">The sequence shown here is derived from an EMBL/GenBank/DDBJ whole genome shotgun (WGS) entry which is preliminary data.</text>
</comment>
<organism evidence="4 5">
    <name type="scientific">Leucosporidium creatinivorum</name>
    <dbReference type="NCBI Taxonomy" id="106004"/>
    <lineage>
        <taxon>Eukaryota</taxon>
        <taxon>Fungi</taxon>
        <taxon>Dikarya</taxon>
        <taxon>Basidiomycota</taxon>
        <taxon>Pucciniomycotina</taxon>
        <taxon>Microbotryomycetes</taxon>
        <taxon>Leucosporidiales</taxon>
        <taxon>Leucosporidium</taxon>
    </lineage>
</organism>
<sequence>MPADVEDFTHVSHKKVRTPKNRKGKSNRPRERSVAERVEARRGALVESGYLASCRELLRNALLPSSQPGAPSPCPPPVSLVCLGLGSVADSRKSQEQFILLQELIAEIGDALQAKTTIYDPVFAEEDYEYFMNEGLDALKAEHDLTFDTVTLLYMPHCPRPLFNELIRKNWDPAKLRRLVLLGNRLDMYDDPTHPSATSSSKSPYISKAEHLEAFNDLALQWAPSERIEGKPASFWDELDESAATEAERQVGKAENKKEDEKKREMDRIQNELVAALSRTTLE</sequence>
<accession>A0A1Y2EN01</accession>
<evidence type="ECO:0000259" key="3">
    <source>
        <dbReference type="Pfam" id="PF07985"/>
    </source>
</evidence>
<dbReference type="Pfam" id="PF07985">
    <property type="entry name" value="SRR1"/>
    <property type="match status" value="1"/>
</dbReference>
<name>A0A1Y2EN01_9BASI</name>
<evidence type="ECO:0000313" key="5">
    <source>
        <dbReference type="Proteomes" id="UP000193467"/>
    </source>
</evidence>
<feature type="compositionally biased region" description="Basic and acidic residues" evidence="2">
    <location>
        <begin position="246"/>
        <end position="267"/>
    </location>
</feature>
<dbReference type="OrthoDB" id="2534866at2759"/>
<feature type="domain" description="SRR1-like" evidence="3">
    <location>
        <begin position="78"/>
        <end position="222"/>
    </location>
</feature>
<dbReference type="InParanoid" id="A0A1Y2EN01"/>
<dbReference type="InterPro" id="IPR012942">
    <property type="entry name" value="SRR1-like"/>
</dbReference>
<feature type="compositionally biased region" description="Basic residues" evidence="2">
    <location>
        <begin position="11"/>
        <end position="27"/>
    </location>
</feature>
<dbReference type="InterPro" id="IPR040044">
    <property type="entry name" value="SRR1L"/>
</dbReference>
<dbReference type="Proteomes" id="UP000193467">
    <property type="component" value="Unassembled WGS sequence"/>
</dbReference>
<dbReference type="EMBL" id="MCGR01000053">
    <property type="protein sequence ID" value="ORY72215.1"/>
    <property type="molecule type" value="Genomic_DNA"/>
</dbReference>
<comment type="similarity">
    <text evidence="1">Belongs to the SRR1 family.</text>
</comment>